<evidence type="ECO:0000313" key="3">
    <source>
        <dbReference type="EMBL" id="KIK61448.1"/>
    </source>
</evidence>
<dbReference type="SUPFAM" id="SSF51395">
    <property type="entry name" value="FMN-linked oxidoreductases"/>
    <property type="match status" value="1"/>
</dbReference>
<gene>
    <name evidence="3" type="ORF">GYMLUDRAFT_243624</name>
</gene>
<dbReference type="GO" id="GO:0010181">
    <property type="term" value="F:FMN binding"/>
    <property type="evidence" value="ECO:0007669"/>
    <property type="project" value="InterPro"/>
</dbReference>
<dbReference type="AlphaFoldDB" id="A0A0D0CYK3"/>
<dbReference type="Gene3D" id="3.20.20.70">
    <property type="entry name" value="Aldolase class I"/>
    <property type="match status" value="1"/>
</dbReference>
<dbReference type="HOGENOM" id="CLU_012153_0_0_1"/>
<organism evidence="3 4">
    <name type="scientific">Collybiopsis luxurians FD-317 M1</name>
    <dbReference type="NCBI Taxonomy" id="944289"/>
    <lineage>
        <taxon>Eukaryota</taxon>
        <taxon>Fungi</taxon>
        <taxon>Dikarya</taxon>
        <taxon>Basidiomycota</taxon>
        <taxon>Agaricomycotina</taxon>
        <taxon>Agaricomycetes</taxon>
        <taxon>Agaricomycetidae</taxon>
        <taxon>Agaricales</taxon>
        <taxon>Marasmiineae</taxon>
        <taxon>Omphalotaceae</taxon>
        <taxon>Collybiopsis</taxon>
        <taxon>Collybiopsis luxurians</taxon>
    </lineage>
</organism>
<evidence type="ECO:0000313" key="4">
    <source>
        <dbReference type="Proteomes" id="UP000053593"/>
    </source>
</evidence>
<name>A0A0D0CYK3_9AGAR</name>
<dbReference type="PANTHER" id="PTHR22893:SF91">
    <property type="entry name" value="NADPH DEHYDROGENASE 2-RELATED"/>
    <property type="match status" value="1"/>
</dbReference>
<keyword evidence="4" id="KW-1185">Reference proteome</keyword>
<dbReference type="OrthoDB" id="276546at2759"/>
<dbReference type="InterPro" id="IPR045247">
    <property type="entry name" value="Oye-like"/>
</dbReference>
<accession>A0A0D0CYK3</accession>
<dbReference type="EMBL" id="KN834771">
    <property type="protein sequence ID" value="KIK61448.1"/>
    <property type="molecule type" value="Genomic_DNA"/>
</dbReference>
<dbReference type="InterPro" id="IPR001155">
    <property type="entry name" value="OxRdtase_FMN_N"/>
</dbReference>
<dbReference type="PANTHER" id="PTHR22893">
    <property type="entry name" value="NADH OXIDOREDUCTASE-RELATED"/>
    <property type="match status" value="1"/>
</dbReference>
<feature type="domain" description="NADH:flavin oxidoreductase/NADH oxidase N-terminal" evidence="2">
    <location>
        <begin position="16"/>
        <end position="259"/>
    </location>
</feature>
<dbReference type="InterPro" id="IPR013785">
    <property type="entry name" value="Aldolase_TIM"/>
</dbReference>
<proteinExistence type="predicted"/>
<evidence type="ECO:0000259" key="2">
    <source>
        <dbReference type="Pfam" id="PF00724"/>
    </source>
</evidence>
<dbReference type="GO" id="GO:0003959">
    <property type="term" value="F:NADPH dehydrogenase activity"/>
    <property type="evidence" value="ECO:0007669"/>
    <property type="project" value="TreeGrafter"/>
</dbReference>
<protein>
    <recommendedName>
        <fullName evidence="2">NADH:flavin oxidoreductase/NADH oxidase N-terminal domain-containing protein</fullName>
    </recommendedName>
</protein>
<evidence type="ECO:0000256" key="1">
    <source>
        <dbReference type="SAM" id="MobiDB-lite"/>
    </source>
</evidence>
<feature type="region of interest" description="Disordered" evidence="1">
    <location>
        <begin position="321"/>
        <end position="342"/>
    </location>
</feature>
<reference evidence="3 4" key="1">
    <citation type="submission" date="2014-04" db="EMBL/GenBank/DDBJ databases">
        <title>Evolutionary Origins and Diversification of the Mycorrhizal Mutualists.</title>
        <authorList>
            <consortium name="DOE Joint Genome Institute"/>
            <consortium name="Mycorrhizal Genomics Consortium"/>
            <person name="Kohler A."/>
            <person name="Kuo A."/>
            <person name="Nagy L.G."/>
            <person name="Floudas D."/>
            <person name="Copeland A."/>
            <person name="Barry K.W."/>
            <person name="Cichocki N."/>
            <person name="Veneault-Fourrey C."/>
            <person name="LaButti K."/>
            <person name="Lindquist E.A."/>
            <person name="Lipzen A."/>
            <person name="Lundell T."/>
            <person name="Morin E."/>
            <person name="Murat C."/>
            <person name="Riley R."/>
            <person name="Ohm R."/>
            <person name="Sun H."/>
            <person name="Tunlid A."/>
            <person name="Henrissat B."/>
            <person name="Grigoriev I.V."/>
            <person name="Hibbett D.S."/>
            <person name="Martin F."/>
        </authorList>
    </citation>
    <scope>NUCLEOTIDE SEQUENCE [LARGE SCALE GENOMIC DNA]</scope>
    <source>
        <strain evidence="3 4">FD-317 M1</strain>
    </source>
</reference>
<dbReference type="Pfam" id="PF00724">
    <property type="entry name" value="Oxidored_FMN"/>
    <property type="match status" value="1"/>
</dbReference>
<sequence length="342" mass="37794">MVIAPPPAQTASGVALLQPAHVGYMTLKHRVVLAPLTRMRADKAHVLHPIVKEYYSQQASIPGTFLIAEATLISHQAGGYAHVPGIWSNEQISRWKEITQAIHSKGSFVYLQLWAQGCTAAPRKHIQPELLRRLVDNVEPNFPYDFVSASDIPINPDDPQKPRPLTIDEIKEYYKWYATAAKNAVEGAGFDGVDIHGASGYLVDQFFQDMSNSRMDEYRGSVENRARFGLEVVDAVLKAVGPEKTAIRINIKENLPDGEDNDFIREIWTQEGNSRWLISAGGYSRDIAIQTVEQKGGLVAFGRAFLANANILLVTTSSDSSPTKLHITARPSDPVRAKHSAQ</sequence>
<dbReference type="Proteomes" id="UP000053593">
    <property type="component" value="Unassembled WGS sequence"/>
</dbReference>